<dbReference type="Gene3D" id="2.60.120.10">
    <property type="entry name" value="Jelly Rolls"/>
    <property type="match status" value="1"/>
</dbReference>
<accession>A0A6P1B9J0</accession>
<dbReference type="Gene3D" id="1.10.10.10">
    <property type="entry name" value="Winged helix-like DNA-binding domain superfamily/Winged helix DNA-binding domain"/>
    <property type="match status" value="1"/>
</dbReference>
<evidence type="ECO:0000259" key="4">
    <source>
        <dbReference type="PROSITE" id="PS51063"/>
    </source>
</evidence>
<keyword evidence="2" id="KW-0238">DNA-binding</keyword>
<protein>
    <submittedName>
        <fullName evidence="5">Crp/Fnr family transcriptional regulator</fullName>
    </submittedName>
</protein>
<name>A0A6P1B9J0_9BRAD</name>
<proteinExistence type="predicted"/>
<dbReference type="SMART" id="SM00419">
    <property type="entry name" value="HTH_CRP"/>
    <property type="match status" value="1"/>
</dbReference>
<keyword evidence="3" id="KW-0804">Transcription</keyword>
<evidence type="ECO:0000313" key="6">
    <source>
        <dbReference type="Proteomes" id="UP000468531"/>
    </source>
</evidence>
<evidence type="ECO:0000256" key="3">
    <source>
        <dbReference type="ARBA" id="ARBA00023163"/>
    </source>
</evidence>
<dbReference type="Proteomes" id="UP000468531">
    <property type="component" value="Unassembled WGS sequence"/>
</dbReference>
<dbReference type="InterPro" id="IPR036388">
    <property type="entry name" value="WH-like_DNA-bd_sf"/>
</dbReference>
<dbReference type="SUPFAM" id="SSF46785">
    <property type="entry name" value="Winged helix' DNA-binding domain"/>
    <property type="match status" value="1"/>
</dbReference>
<evidence type="ECO:0000256" key="1">
    <source>
        <dbReference type="ARBA" id="ARBA00023015"/>
    </source>
</evidence>
<dbReference type="InterPro" id="IPR012318">
    <property type="entry name" value="HTH_CRP"/>
</dbReference>
<feature type="domain" description="HTH crp-type" evidence="4">
    <location>
        <begin position="145"/>
        <end position="219"/>
    </location>
</feature>
<keyword evidence="6" id="KW-1185">Reference proteome</keyword>
<dbReference type="SUPFAM" id="SSF51206">
    <property type="entry name" value="cAMP-binding domain-like"/>
    <property type="match status" value="1"/>
</dbReference>
<dbReference type="GO" id="GO:0006355">
    <property type="term" value="P:regulation of DNA-templated transcription"/>
    <property type="evidence" value="ECO:0007669"/>
    <property type="project" value="InterPro"/>
</dbReference>
<organism evidence="5 6">
    <name type="scientific">Bradyrhizobium uaiense</name>
    <dbReference type="NCBI Taxonomy" id="2594946"/>
    <lineage>
        <taxon>Bacteria</taxon>
        <taxon>Pseudomonadati</taxon>
        <taxon>Pseudomonadota</taxon>
        <taxon>Alphaproteobacteria</taxon>
        <taxon>Hyphomicrobiales</taxon>
        <taxon>Nitrobacteraceae</taxon>
        <taxon>Bradyrhizobium</taxon>
    </lineage>
</organism>
<dbReference type="InterPro" id="IPR018490">
    <property type="entry name" value="cNMP-bd_dom_sf"/>
</dbReference>
<dbReference type="Pfam" id="PF13545">
    <property type="entry name" value="HTH_Crp_2"/>
    <property type="match status" value="1"/>
</dbReference>
<dbReference type="GO" id="GO:0003677">
    <property type="term" value="F:DNA binding"/>
    <property type="evidence" value="ECO:0007669"/>
    <property type="project" value="UniProtKB-KW"/>
</dbReference>
<dbReference type="AlphaFoldDB" id="A0A6P1B9J0"/>
<dbReference type="PROSITE" id="PS51063">
    <property type="entry name" value="HTH_CRP_2"/>
    <property type="match status" value="1"/>
</dbReference>
<keyword evidence="1" id="KW-0805">Transcription regulation</keyword>
<dbReference type="InterPro" id="IPR036390">
    <property type="entry name" value="WH_DNA-bd_sf"/>
</dbReference>
<dbReference type="EMBL" id="VKHP01000001">
    <property type="protein sequence ID" value="NEU94320.1"/>
    <property type="molecule type" value="Genomic_DNA"/>
</dbReference>
<evidence type="ECO:0000256" key="2">
    <source>
        <dbReference type="ARBA" id="ARBA00023125"/>
    </source>
</evidence>
<evidence type="ECO:0000313" key="5">
    <source>
        <dbReference type="EMBL" id="NEU94320.1"/>
    </source>
</evidence>
<dbReference type="InterPro" id="IPR000595">
    <property type="entry name" value="cNMP-bd_dom"/>
</dbReference>
<dbReference type="InterPro" id="IPR014710">
    <property type="entry name" value="RmlC-like_jellyroll"/>
</dbReference>
<reference evidence="5 6" key="1">
    <citation type="journal article" date="2020" name="Arch. Microbiol.">
        <title>Bradyrhizobium uaiense sp. nov., a new highly efficient cowpea symbiont.</title>
        <authorList>
            <person name="Cabral Michel D."/>
            <person name="Azarias Guimaraes A."/>
            <person name="Martins da Costa E."/>
            <person name="Soares de Carvalho T."/>
            <person name="Balsanelli E."/>
            <person name="Willems A."/>
            <person name="Maltempi de Souza E."/>
            <person name="de Souza Moreira F.M."/>
        </authorList>
    </citation>
    <scope>NUCLEOTIDE SEQUENCE [LARGE SCALE GENOMIC DNA]</scope>
    <source>
        <strain evidence="5 6">UFLA 03-164</strain>
    </source>
</reference>
<comment type="caution">
    <text evidence="5">The sequence shown here is derived from an EMBL/GenBank/DDBJ whole genome shotgun (WGS) entry which is preliminary data.</text>
</comment>
<gene>
    <name evidence="5" type="ORF">FNJ47_00365</name>
</gene>
<dbReference type="CDD" id="cd00038">
    <property type="entry name" value="CAP_ED"/>
    <property type="match status" value="1"/>
</dbReference>
<sequence>MPHQMLIARLRSVTGLSEQDQAKLESMPHTIKRFAPGECLARQGDRPVSCAVVMGGFLSRQRVASDRTQITSFYIPGDIPDLHTLHVPEMDRDLRSIGTSIIALVPHSYLRDILAKSAALAHAFWRETLIHTAIYSEWIENLGSREALPRLAHLLCEIAARLELVGLLDNGRFHVPFTQQDIADACGLSTVHANRTIQELRRRKLIEWNGHAVDLLQRDRLELLAEFRPSYLMR</sequence>